<dbReference type="SUPFAM" id="SSF50249">
    <property type="entry name" value="Nucleic acid-binding proteins"/>
    <property type="match status" value="1"/>
</dbReference>
<dbReference type="PRINTS" id="PR00050">
    <property type="entry name" value="COLDSHOCK"/>
</dbReference>
<dbReference type="InterPro" id="IPR012340">
    <property type="entry name" value="NA-bd_OB-fold"/>
</dbReference>
<dbReference type="OrthoDB" id="1312564at2"/>
<comment type="caution">
    <text evidence="2">The sequence shown here is derived from an EMBL/GenBank/DDBJ whole genome shotgun (WGS) entry which is preliminary data.</text>
</comment>
<dbReference type="SMART" id="SM00974">
    <property type="entry name" value="T5orf172"/>
    <property type="match status" value="1"/>
</dbReference>
<dbReference type="SMART" id="SM00357">
    <property type="entry name" value="CSP"/>
    <property type="match status" value="1"/>
</dbReference>
<dbReference type="RefSeq" id="WP_119671178.1">
    <property type="nucleotide sequence ID" value="NZ_QXED01000011.1"/>
</dbReference>
<dbReference type="InterPro" id="IPR018306">
    <property type="entry name" value="Phage_T5_Orf172_DNA-bd"/>
</dbReference>
<proteinExistence type="predicted"/>
<dbReference type="AlphaFoldDB" id="A0A418LYV8"/>
<dbReference type="Pfam" id="PF00313">
    <property type="entry name" value="CSD"/>
    <property type="match status" value="1"/>
</dbReference>
<dbReference type="Pfam" id="PF10544">
    <property type="entry name" value="T5orf172"/>
    <property type="match status" value="1"/>
</dbReference>
<protein>
    <recommendedName>
        <fullName evidence="1">CSD domain-containing protein</fullName>
    </recommendedName>
</protein>
<dbReference type="EMBL" id="QXED01000011">
    <property type="protein sequence ID" value="RIV18544.1"/>
    <property type="molecule type" value="Genomic_DNA"/>
</dbReference>
<organism evidence="2 3">
    <name type="scientific">Fibrisoma montanum</name>
    <dbReference type="NCBI Taxonomy" id="2305895"/>
    <lineage>
        <taxon>Bacteria</taxon>
        <taxon>Pseudomonadati</taxon>
        <taxon>Bacteroidota</taxon>
        <taxon>Cytophagia</taxon>
        <taxon>Cytophagales</taxon>
        <taxon>Spirosomataceae</taxon>
        <taxon>Fibrisoma</taxon>
    </lineage>
</organism>
<name>A0A418LYV8_9BACT</name>
<gene>
    <name evidence="2" type="ORF">DYU11_28650</name>
</gene>
<sequence length="296" mass="33602">MAIAKWGFGMAPISKVMGARYESAVTHVLNIIDDVVSFEEVNIDYISELKGMFNRGLKQDQWDWFTVHCKLGSPANGNTIKLVNNLIEFRQSIKDKNWERASEIKASLIGHRIKLYLLNYLGCNSGLQTEVDGGFIYILSTKELPNILKIGMTTRNVQQRVKEINSATGVLHPYSARKIFKVKNARIAESVAFNSLKEFRIREDREFFNLEFSKAVNILVNTFLFNNLISRQKGIIKWFNIEKGFGFITCDNGSDVYFNKEAIIYGDQLSAGELVEFDIRDSVKGPKAANIYVTST</sequence>
<evidence type="ECO:0000313" key="3">
    <source>
        <dbReference type="Proteomes" id="UP000283523"/>
    </source>
</evidence>
<dbReference type="GO" id="GO:0005829">
    <property type="term" value="C:cytosol"/>
    <property type="evidence" value="ECO:0007669"/>
    <property type="project" value="UniProtKB-ARBA"/>
</dbReference>
<dbReference type="CDD" id="cd04458">
    <property type="entry name" value="CSP_CDS"/>
    <property type="match status" value="1"/>
</dbReference>
<dbReference type="InterPro" id="IPR002059">
    <property type="entry name" value="CSP_DNA-bd"/>
</dbReference>
<evidence type="ECO:0000259" key="1">
    <source>
        <dbReference type="PROSITE" id="PS51857"/>
    </source>
</evidence>
<accession>A0A418LYV8</accession>
<keyword evidence="3" id="KW-1185">Reference proteome</keyword>
<dbReference type="PROSITE" id="PS51857">
    <property type="entry name" value="CSD_2"/>
    <property type="match status" value="1"/>
</dbReference>
<dbReference type="InterPro" id="IPR011129">
    <property type="entry name" value="CSD"/>
</dbReference>
<dbReference type="Proteomes" id="UP000283523">
    <property type="component" value="Unassembled WGS sequence"/>
</dbReference>
<dbReference type="GO" id="GO:0003676">
    <property type="term" value="F:nucleic acid binding"/>
    <property type="evidence" value="ECO:0007669"/>
    <property type="project" value="InterPro"/>
</dbReference>
<reference evidence="2 3" key="1">
    <citation type="submission" date="2018-08" db="EMBL/GenBank/DDBJ databases">
        <title>Fibrisoma montanum sp. nov., isolated from Danxia mountain soil.</title>
        <authorList>
            <person name="Huang Y."/>
        </authorList>
    </citation>
    <scope>NUCLEOTIDE SEQUENCE [LARGE SCALE GENOMIC DNA]</scope>
    <source>
        <strain evidence="2 3">HYT19</strain>
    </source>
</reference>
<evidence type="ECO:0000313" key="2">
    <source>
        <dbReference type="EMBL" id="RIV18544.1"/>
    </source>
</evidence>
<feature type="domain" description="CSD" evidence="1">
    <location>
        <begin position="231"/>
        <end position="293"/>
    </location>
</feature>
<dbReference type="Gene3D" id="2.40.50.140">
    <property type="entry name" value="Nucleic acid-binding proteins"/>
    <property type="match status" value="1"/>
</dbReference>